<comment type="caution">
    <text evidence="2">The sequence shown here is derived from an EMBL/GenBank/DDBJ whole genome shotgun (WGS) entry which is preliminary data.</text>
</comment>
<gene>
    <name evidence="2" type="ORF">GDO78_009356</name>
</gene>
<keyword evidence="3" id="KW-1185">Reference proteome</keyword>
<dbReference type="OrthoDB" id="10050903at2759"/>
<dbReference type="PANTHER" id="PTHR36871">
    <property type="entry name" value="COILED-COIL DOMAIN-CONTAINING PROTEIN 190"/>
    <property type="match status" value="1"/>
</dbReference>
<protein>
    <submittedName>
        <fullName evidence="2">Uncharacterized protein</fullName>
    </submittedName>
</protein>
<name>A0A8J6KC81_ELECQ</name>
<feature type="region of interest" description="Disordered" evidence="1">
    <location>
        <begin position="1"/>
        <end position="32"/>
    </location>
</feature>
<feature type="compositionally biased region" description="Polar residues" evidence="1">
    <location>
        <begin position="80"/>
        <end position="96"/>
    </location>
</feature>
<dbReference type="PANTHER" id="PTHR36871:SF1">
    <property type="entry name" value="COILED-COIL DOMAIN-CONTAINING PROTEIN 190"/>
    <property type="match status" value="1"/>
</dbReference>
<reference evidence="2" key="1">
    <citation type="thesis" date="2020" institute="ProQuest LLC" country="789 East Eisenhower Parkway, Ann Arbor, MI, USA">
        <title>Comparative Genomics and Chromosome Evolution.</title>
        <authorList>
            <person name="Mudd A.B."/>
        </authorList>
    </citation>
    <scope>NUCLEOTIDE SEQUENCE</scope>
    <source>
        <strain evidence="2">HN-11 Male</strain>
        <tissue evidence="2">Kidney and liver</tissue>
    </source>
</reference>
<feature type="region of interest" description="Disordered" evidence="1">
    <location>
        <begin position="67"/>
        <end position="107"/>
    </location>
</feature>
<proteinExistence type="predicted"/>
<dbReference type="AlphaFoldDB" id="A0A8J6KC81"/>
<feature type="region of interest" description="Disordered" evidence="1">
    <location>
        <begin position="255"/>
        <end position="280"/>
    </location>
</feature>
<dbReference type="Proteomes" id="UP000770717">
    <property type="component" value="Unassembled WGS sequence"/>
</dbReference>
<organism evidence="2 3">
    <name type="scientific">Eleutherodactylus coqui</name>
    <name type="common">Puerto Rican coqui</name>
    <dbReference type="NCBI Taxonomy" id="57060"/>
    <lineage>
        <taxon>Eukaryota</taxon>
        <taxon>Metazoa</taxon>
        <taxon>Chordata</taxon>
        <taxon>Craniata</taxon>
        <taxon>Vertebrata</taxon>
        <taxon>Euteleostomi</taxon>
        <taxon>Amphibia</taxon>
        <taxon>Batrachia</taxon>
        <taxon>Anura</taxon>
        <taxon>Neobatrachia</taxon>
        <taxon>Hyloidea</taxon>
        <taxon>Eleutherodactylidae</taxon>
        <taxon>Eleutherodactylinae</taxon>
        <taxon>Eleutherodactylus</taxon>
        <taxon>Eleutherodactylus</taxon>
    </lineage>
</organism>
<dbReference type="EMBL" id="WNTK01000005">
    <property type="protein sequence ID" value="KAG9483394.1"/>
    <property type="molecule type" value="Genomic_DNA"/>
</dbReference>
<dbReference type="InterPro" id="IPR031525">
    <property type="entry name" value="CC190"/>
</dbReference>
<dbReference type="Pfam" id="PF15768">
    <property type="entry name" value="CC190"/>
    <property type="match status" value="2"/>
</dbReference>
<feature type="compositionally biased region" description="Basic and acidic residues" evidence="1">
    <location>
        <begin position="13"/>
        <end position="27"/>
    </location>
</feature>
<evidence type="ECO:0000256" key="1">
    <source>
        <dbReference type="SAM" id="MobiDB-lite"/>
    </source>
</evidence>
<sequence>MQRSRHLGNNMDKQWEAERRGARRAEARLSNGIQEIEDAEHYQMSSMTKEKKQVQKDLIRIQQANVKKTSNLKNDHKTEILQTQAKSSGKRGQQAASPEGPVMASGSSMTLQMRINDFIDGVKKGKPENFQRNGTELSFSETNITDNKTAPSRRSSIVSIAEDTMSKKDLPGKPSGLASVSSNPQFLRQRRGSFFKDKVSLDQEIYAPDGRLRTLHTIPGFKDSLEEAGKARYIRHRVKPENEKELSVGEIFQKEDSSIFPEDKTSEMENTRETTKKRSL</sequence>
<accession>A0A8J6KC81</accession>
<evidence type="ECO:0000313" key="2">
    <source>
        <dbReference type="EMBL" id="KAG9483394.1"/>
    </source>
</evidence>
<evidence type="ECO:0000313" key="3">
    <source>
        <dbReference type="Proteomes" id="UP000770717"/>
    </source>
</evidence>